<evidence type="ECO:0000313" key="1">
    <source>
        <dbReference type="EMBL" id="SOB97171.1"/>
    </source>
</evidence>
<evidence type="ECO:0008006" key="3">
    <source>
        <dbReference type="Google" id="ProtNLM"/>
    </source>
</evidence>
<accession>A0A285RSJ0</accession>
<dbReference type="Proteomes" id="UP000219331">
    <property type="component" value="Unassembled WGS sequence"/>
</dbReference>
<dbReference type="AlphaFoldDB" id="A0A285RSJ0"/>
<evidence type="ECO:0000313" key="2">
    <source>
        <dbReference type="Proteomes" id="UP000219331"/>
    </source>
</evidence>
<dbReference type="OrthoDB" id="7907231at2"/>
<proteinExistence type="predicted"/>
<protein>
    <recommendedName>
        <fullName evidence="3">DUF2267 domain-containing protein</fullName>
    </recommendedName>
</protein>
<keyword evidence="2" id="KW-1185">Reference proteome</keyword>
<gene>
    <name evidence="1" type="ORF">SAMN05421512_102424</name>
</gene>
<reference evidence="1 2" key="1">
    <citation type="submission" date="2017-08" db="EMBL/GenBank/DDBJ databases">
        <authorList>
            <person name="de Groot N.N."/>
        </authorList>
    </citation>
    <scope>NUCLEOTIDE SEQUENCE [LARGE SCALE GENOMIC DNA]</scope>
    <source>
        <strain evidence="1 2">USBA 352</strain>
    </source>
</reference>
<dbReference type="RefSeq" id="WP_097174151.1">
    <property type="nucleotide sequence ID" value="NZ_JAJGNR010000006.1"/>
</dbReference>
<name>A0A285RSJ0_9HYPH</name>
<organism evidence="1 2">
    <name type="scientific">Stappia indica</name>
    <dbReference type="NCBI Taxonomy" id="538381"/>
    <lineage>
        <taxon>Bacteria</taxon>
        <taxon>Pseudomonadati</taxon>
        <taxon>Pseudomonadota</taxon>
        <taxon>Alphaproteobacteria</taxon>
        <taxon>Hyphomicrobiales</taxon>
        <taxon>Stappiaceae</taxon>
        <taxon>Stappia</taxon>
    </lineage>
</organism>
<dbReference type="STRING" id="538381.GCA_001696535_03097"/>
<sequence>MDELIGRIAAAAGISEDLARQAIGIILKFLERDGPPDAVAQILAALPGASQLMAEQGGGSGGGLLGSLAGKLGGSIGGGMGAMAALNELTNAGLDMGEVQTVTRELVQVARERAGDDVVDRVVSSIPGLGQVL</sequence>
<dbReference type="EMBL" id="OBML01000002">
    <property type="protein sequence ID" value="SOB97171.1"/>
    <property type="molecule type" value="Genomic_DNA"/>
</dbReference>